<dbReference type="GO" id="GO:0006099">
    <property type="term" value="P:tricarboxylic acid cycle"/>
    <property type="evidence" value="ECO:0007669"/>
    <property type="project" value="UniProtKB-UniRule"/>
</dbReference>
<dbReference type="Pfam" id="PF00285">
    <property type="entry name" value="Citrate_synt"/>
    <property type="match status" value="1"/>
</dbReference>
<dbReference type="HOGENOM" id="CLU_025068_0_0_10"/>
<keyword evidence="4 7" id="KW-0808">Transferase</keyword>
<dbReference type="NCBIfam" id="TIGR01798">
    <property type="entry name" value="cit_synth_I"/>
    <property type="match status" value="1"/>
</dbReference>
<dbReference type="UniPathway" id="UPA00223">
    <property type="reaction ID" value="UER00717"/>
</dbReference>
<dbReference type="NCBIfam" id="NF004126">
    <property type="entry name" value="PRK05614.1"/>
    <property type="match status" value="1"/>
</dbReference>
<evidence type="ECO:0000256" key="4">
    <source>
        <dbReference type="ARBA" id="ARBA00022679"/>
    </source>
</evidence>
<dbReference type="InterPro" id="IPR016143">
    <property type="entry name" value="Citrate_synth-like_sm_a-sub"/>
</dbReference>
<dbReference type="Gene3D" id="1.10.580.10">
    <property type="entry name" value="Citrate Synthase, domain 1"/>
    <property type="match status" value="1"/>
</dbReference>
<dbReference type="FunFam" id="1.10.230.10:FF:000002">
    <property type="entry name" value="Citrate synthase"/>
    <property type="match status" value="1"/>
</dbReference>
<evidence type="ECO:0000256" key="2">
    <source>
        <dbReference type="ARBA" id="ARBA00010566"/>
    </source>
</evidence>
<feature type="active site" evidence="8">
    <location>
        <position position="300"/>
    </location>
</feature>
<dbReference type="PATRIC" id="fig|1229512.3.peg.94"/>
<name>M4ZT13_9FLAO</name>
<evidence type="ECO:0000256" key="5">
    <source>
        <dbReference type="ARBA" id="ARBA00049288"/>
    </source>
</evidence>
<dbReference type="InterPro" id="IPR002020">
    <property type="entry name" value="Citrate_synthase"/>
</dbReference>
<dbReference type="Gene3D" id="2.20.28.60">
    <property type="match status" value="1"/>
</dbReference>
<reference evidence="11 12" key="1">
    <citation type="journal article" date="2013" name="Biol. Lett.">
        <title>Maintenance of essential amino acid synthesis pathways in the Blattabacterium cuenoti symbiont of a wood-feeding cockroach.</title>
        <authorList>
            <person name="Tokuda G."/>
            <person name="Elbourne L.D.H."/>
            <person name="Kinjo Y."/>
            <person name="Saitoh S."/>
            <person name="Sabree Z."/>
            <person name="Hojo M."/>
            <person name="Yamada A."/>
            <person name="Hayashi Y."/>
            <person name="Shigenobu S."/>
            <person name="Bandi C."/>
            <person name="Paulsen I.T."/>
            <person name="Watanabe H."/>
            <person name="Lo N."/>
        </authorList>
    </citation>
    <scope>NUCLEOTIDE SEQUENCE [LARGE SCALE GENOMIC DNA]</scope>
    <source>
        <strain evidence="11 12">BPAA</strain>
    </source>
</reference>
<keyword evidence="3 9" id="KW-0816">Tricarboxylic acid cycle</keyword>
<gene>
    <name evidence="11" type="primary">gltA</name>
    <name evidence="11" type="ORF">BPAA_098</name>
</gene>
<evidence type="ECO:0000256" key="1">
    <source>
        <dbReference type="ARBA" id="ARBA00004751"/>
    </source>
</evidence>
<dbReference type="GO" id="GO:0005737">
    <property type="term" value="C:cytoplasm"/>
    <property type="evidence" value="ECO:0007669"/>
    <property type="project" value="InterPro"/>
</dbReference>
<dbReference type="EMBL" id="AP012548">
    <property type="protein sequence ID" value="BAM99400.1"/>
    <property type="molecule type" value="Genomic_DNA"/>
</dbReference>
<dbReference type="InterPro" id="IPR016142">
    <property type="entry name" value="Citrate_synth-like_lrg_a-sub"/>
</dbReference>
<comment type="pathway">
    <text evidence="1 9">Carbohydrate metabolism; tricarboxylic acid cycle; isocitrate from oxaloacetate: step 1/2.</text>
</comment>
<dbReference type="PROSITE" id="PS00480">
    <property type="entry name" value="CITRATE_SYNTHASE"/>
    <property type="match status" value="1"/>
</dbReference>
<dbReference type="eggNOG" id="COG0372">
    <property type="taxonomic scope" value="Bacteria"/>
</dbReference>
<dbReference type="InterPro" id="IPR024176">
    <property type="entry name" value="Citrate_synthase_bac-typ"/>
</dbReference>
<dbReference type="PRINTS" id="PR00143">
    <property type="entry name" value="CITRTSNTHASE"/>
</dbReference>
<comment type="similarity">
    <text evidence="2 7 10">Belongs to the citrate synthase family.</text>
</comment>
<protein>
    <recommendedName>
        <fullName evidence="6 7">Citrate synthase</fullName>
    </recommendedName>
</protein>
<evidence type="ECO:0000256" key="3">
    <source>
        <dbReference type="ARBA" id="ARBA00022532"/>
    </source>
</evidence>
<sequence length="418" mass="47468">MCSVVNFNINGYHYKLPVIYGTFCEKAINISKLRESTGFITFDPGFKNTGITKSSISFIDGEKGELLYRGYPIEQIINQCSFIETSYLILNGELPNTAQLKSFSEKIKKFNSIHKEINKILDNIPNSYHPMGILSFLTHILDAFINNSLREEDLYLHLLAKLPILAALTYRKKIGLPPTYADPHLDYTSNLLKMFFSIPNQSYELNPIISDALNKILILHADHEQNCSTTTVRLLGSAHAGLFASISAGMSALWGKLHGGANQAVIEMLEAILKSGGNIKKWIEKAKNKKDPFRLMGFGHRIYKNFDPRAKIAKKVAENVIQQLGISDPILELAKDVERKALQDSYFLEKKLYPNIDFYSGIIYQAIGIPKEMFTVMFALGRLPGWMAHWKEMKLNKDPIGRPRQIYIGYKKRNIKKK</sequence>
<dbReference type="RefSeq" id="WP_015429719.1">
    <property type="nucleotide sequence ID" value="NC_020510.1"/>
</dbReference>
<evidence type="ECO:0000256" key="10">
    <source>
        <dbReference type="RuleBase" id="RU003406"/>
    </source>
</evidence>
<dbReference type="KEGG" id="blp:BPAA_098"/>
<dbReference type="InterPro" id="IPR019810">
    <property type="entry name" value="Citrate_synthase_AS"/>
</dbReference>
<dbReference type="Proteomes" id="UP000011815">
    <property type="component" value="Chromosome"/>
</dbReference>
<dbReference type="SUPFAM" id="SSF48256">
    <property type="entry name" value="Citrate synthase"/>
    <property type="match status" value="1"/>
</dbReference>
<dbReference type="PANTHER" id="PTHR42871:SF1">
    <property type="entry name" value="CITRATE SYNTHASE"/>
    <property type="match status" value="1"/>
</dbReference>
<evidence type="ECO:0000256" key="7">
    <source>
        <dbReference type="PIRNR" id="PIRNR001369"/>
    </source>
</evidence>
<dbReference type="InterPro" id="IPR036969">
    <property type="entry name" value="Citrate_synthase_sf"/>
</dbReference>
<evidence type="ECO:0000256" key="8">
    <source>
        <dbReference type="PIRSR" id="PIRSR001369-1"/>
    </source>
</evidence>
<dbReference type="PIRSF" id="PIRSF001369">
    <property type="entry name" value="Citrate_synth"/>
    <property type="match status" value="1"/>
</dbReference>
<dbReference type="STRING" id="1229512.BPAA_098"/>
<dbReference type="PANTHER" id="PTHR42871">
    <property type="entry name" value="CITRATE SYNTHASE"/>
    <property type="match status" value="1"/>
</dbReference>
<evidence type="ECO:0000313" key="12">
    <source>
        <dbReference type="Proteomes" id="UP000011815"/>
    </source>
</evidence>
<organism evidence="11 12">
    <name type="scientific">Blattabacterium cuenoti BPAA</name>
    <dbReference type="NCBI Taxonomy" id="1229512"/>
    <lineage>
        <taxon>Bacteria</taxon>
        <taxon>Pseudomonadati</taxon>
        <taxon>Bacteroidota</taxon>
        <taxon>Flavobacteriia</taxon>
        <taxon>Flavobacteriales</taxon>
        <taxon>Blattabacteriaceae</taxon>
        <taxon>Blattabacterium</taxon>
    </lineage>
</organism>
<proteinExistence type="inferred from homology"/>
<dbReference type="InterPro" id="IPR010953">
    <property type="entry name" value="Citrate_synthase_typ-I"/>
</dbReference>
<evidence type="ECO:0000256" key="9">
    <source>
        <dbReference type="RuleBase" id="RU003370"/>
    </source>
</evidence>
<feature type="active site" evidence="8">
    <location>
        <position position="357"/>
    </location>
</feature>
<dbReference type="GO" id="GO:0036440">
    <property type="term" value="F:citrate synthase activity"/>
    <property type="evidence" value="ECO:0007669"/>
    <property type="project" value="UniProtKB-EC"/>
</dbReference>
<evidence type="ECO:0000313" key="11">
    <source>
        <dbReference type="EMBL" id="BAM99400.1"/>
    </source>
</evidence>
<comment type="catalytic activity">
    <reaction evidence="5 9">
        <text>oxaloacetate + acetyl-CoA + H2O = citrate + CoA + H(+)</text>
        <dbReference type="Rhea" id="RHEA:16845"/>
        <dbReference type="ChEBI" id="CHEBI:15377"/>
        <dbReference type="ChEBI" id="CHEBI:15378"/>
        <dbReference type="ChEBI" id="CHEBI:16452"/>
        <dbReference type="ChEBI" id="CHEBI:16947"/>
        <dbReference type="ChEBI" id="CHEBI:57287"/>
        <dbReference type="ChEBI" id="CHEBI:57288"/>
        <dbReference type="EC" id="2.3.3.16"/>
    </reaction>
</comment>
<dbReference type="Gene3D" id="1.10.230.10">
    <property type="entry name" value="Cytochrome P450-Terp, domain 2"/>
    <property type="match status" value="1"/>
</dbReference>
<evidence type="ECO:0000256" key="6">
    <source>
        <dbReference type="NCBIfam" id="TIGR01798"/>
    </source>
</evidence>
<accession>M4ZT13</accession>
<dbReference type="AlphaFoldDB" id="M4ZT13"/>